<dbReference type="Pfam" id="PF09983">
    <property type="entry name" value="JetD_C"/>
    <property type="match status" value="1"/>
</dbReference>
<dbReference type="Proteomes" id="UP001500880">
    <property type="component" value="Unassembled WGS sequence"/>
</dbReference>
<organism evidence="2 3">
    <name type="scientific">Salinibacillus aidingensis</name>
    <dbReference type="NCBI Taxonomy" id="237684"/>
    <lineage>
        <taxon>Bacteria</taxon>
        <taxon>Bacillati</taxon>
        <taxon>Bacillota</taxon>
        <taxon>Bacilli</taxon>
        <taxon>Bacillales</taxon>
        <taxon>Bacillaceae</taxon>
        <taxon>Salinibacillus</taxon>
    </lineage>
</organism>
<proteinExistence type="predicted"/>
<protein>
    <submittedName>
        <fullName evidence="2">DUF2220 family protein</fullName>
    </submittedName>
</protein>
<dbReference type="PROSITE" id="PS00732">
    <property type="entry name" value="RIBOSOMAL_S16"/>
    <property type="match status" value="1"/>
</dbReference>
<evidence type="ECO:0000259" key="1">
    <source>
        <dbReference type="Pfam" id="PF09983"/>
    </source>
</evidence>
<reference evidence="2 3" key="1">
    <citation type="journal article" date="2019" name="Int. J. Syst. Evol. Microbiol.">
        <title>The Global Catalogue of Microorganisms (GCM) 10K type strain sequencing project: providing services to taxonomists for standard genome sequencing and annotation.</title>
        <authorList>
            <consortium name="The Broad Institute Genomics Platform"/>
            <consortium name="The Broad Institute Genome Sequencing Center for Infectious Disease"/>
            <person name="Wu L."/>
            <person name="Ma J."/>
        </authorList>
    </citation>
    <scope>NUCLEOTIDE SEQUENCE [LARGE SCALE GENOMIC DNA]</scope>
    <source>
        <strain evidence="2 3">JCM 12389</strain>
    </source>
</reference>
<name>A0ABN1AWH7_9BACI</name>
<dbReference type="EMBL" id="BAAADO010000002">
    <property type="protein sequence ID" value="GAA0485297.1"/>
    <property type="molecule type" value="Genomic_DNA"/>
</dbReference>
<sequence length="338" mass="39732">MESVKLKLARFGRKTIRLAELEDLMKQQFHTYEDFANSVLQMEDEGILDMVKSKGRTSRVPALAFQYRINKNYLAKDHHKQLQQYRMQLHPLINIDYFYNQDPAVWEKDLGYILKLDDYLKSADLPIEPVPAPEQSFELVGDEKWITEKGGKELLERVGLWERLNIIPVSEPLMFAINVNRVKDSNQYHLIVENKTTYQGLLPALSETVFATLIYGAGKAVIKSMEQFPLQYPVESNHHFYYFGDLDKDGISIWYSLYNKQPIRLALPFYRASLEKESAMGKEYQRVNQEAKETFLSFFNAEEQQQIHALLENGYYHPQETLKTRELQRVWRESNWTS</sequence>
<feature type="domain" description="Wadjet protein JetD C-terminal" evidence="1">
    <location>
        <begin position="169"/>
        <end position="313"/>
    </location>
</feature>
<dbReference type="InterPro" id="IPR020592">
    <property type="entry name" value="Ribosomal_bS16_CS"/>
</dbReference>
<gene>
    <name evidence="2" type="ORF">GCM10008986_08220</name>
</gene>
<keyword evidence="3" id="KW-1185">Reference proteome</keyword>
<dbReference type="InterPro" id="IPR024534">
    <property type="entry name" value="JetD_C"/>
</dbReference>
<evidence type="ECO:0000313" key="3">
    <source>
        <dbReference type="Proteomes" id="UP001500880"/>
    </source>
</evidence>
<evidence type="ECO:0000313" key="2">
    <source>
        <dbReference type="EMBL" id="GAA0485297.1"/>
    </source>
</evidence>
<accession>A0ABN1AWH7</accession>
<comment type="caution">
    <text evidence="2">The sequence shown here is derived from an EMBL/GenBank/DDBJ whole genome shotgun (WGS) entry which is preliminary data.</text>
</comment>